<accession>A0A523UXR4</accession>
<dbReference type="Gene3D" id="3.90.700.10">
    <property type="entry name" value="Succinate dehydrogenase/fumarate reductase flavoprotein, catalytic domain"/>
    <property type="match status" value="1"/>
</dbReference>
<feature type="domain" description="FAD-dependent oxidoreductase 2 FAD-binding" evidence="5">
    <location>
        <begin position="91"/>
        <end position="471"/>
    </location>
</feature>
<dbReference type="GO" id="GO:0016491">
    <property type="term" value="F:oxidoreductase activity"/>
    <property type="evidence" value="ECO:0007669"/>
    <property type="project" value="UniProtKB-KW"/>
</dbReference>
<proteinExistence type="predicted"/>
<keyword evidence="1 3" id="KW-0285">Flavoprotein</keyword>
<feature type="binding site" evidence="3">
    <location>
        <position position="317"/>
    </location>
    <ligand>
        <name>substrate</name>
    </ligand>
</feature>
<protein>
    <submittedName>
        <fullName evidence="6">FAD-binding protein</fullName>
    </submittedName>
</protein>
<dbReference type="PRINTS" id="PR00411">
    <property type="entry name" value="PNDRDTASEI"/>
</dbReference>
<evidence type="ECO:0000256" key="4">
    <source>
        <dbReference type="SAM" id="MobiDB-lite"/>
    </source>
</evidence>
<dbReference type="Gene3D" id="3.50.50.60">
    <property type="entry name" value="FAD/NAD(P)-binding domain"/>
    <property type="match status" value="1"/>
</dbReference>
<dbReference type="InterPro" id="IPR003953">
    <property type="entry name" value="FAD-dep_OxRdtase_2_FAD-bd"/>
</dbReference>
<name>A0A523UXR4_UNCT6</name>
<dbReference type="SUPFAM" id="SSF51905">
    <property type="entry name" value="FAD/NAD(P)-binding domain"/>
    <property type="match status" value="1"/>
</dbReference>
<feature type="binding site" evidence="3">
    <location>
        <position position="333"/>
    </location>
    <ligand>
        <name>substrate</name>
    </ligand>
</feature>
<evidence type="ECO:0000313" key="6">
    <source>
        <dbReference type="EMBL" id="TET47334.1"/>
    </source>
</evidence>
<dbReference type="UniPathway" id="UPA00253">
    <property type="reaction ID" value="UER00326"/>
</dbReference>
<feature type="binding site" evidence="3">
    <location>
        <position position="455"/>
    </location>
    <ligand>
        <name>FAD</name>
        <dbReference type="ChEBI" id="CHEBI:57692"/>
    </ligand>
</feature>
<evidence type="ECO:0000256" key="2">
    <source>
        <dbReference type="ARBA" id="ARBA00023002"/>
    </source>
</evidence>
<evidence type="ECO:0000259" key="5">
    <source>
        <dbReference type="Pfam" id="PF00890"/>
    </source>
</evidence>
<dbReference type="EMBL" id="SOJN01000023">
    <property type="protein sequence ID" value="TET47334.1"/>
    <property type="molecule type" value="Genomic_DNA"/>
</dbReference>
<evidence type="ECO:0000256" key="1">
    <source>
        <dbReference type="ARBA" id="ARBA00022630"/>
    </source>
</evidence>
<dbReference type="InterPro" id="IPR036188">
    <property type="entry name" value="FAD/NAD-bd_sf"/>
</dbReference>
<dbReference type="SUPFAM" id="SSF56425">
    <property type="entry name" value="Succinate dehydrogenase/fumarate reductase flavoprotein, catalytic domain"/>
    <property type="match status" value="1"/>
</dbReference>
<comment type="caution">
    <text evidence="6">The sequence shown here is derived from an EMBL/GenBank/DDBJ whole genome shotgun (WGS) entry which is preliminary data.</text>
</comment>
<feature type="region of interest" description="Disordered" evidence="4">
    <location>
        <begin position="1"/>
        <end position="23"/>
    </location>
</feature>
<feature type="binding site" evidence="3">
    <location>
        <begin position="470"/>
        <end position="471"/>
    </location>
    <ligand>
        <name>FAD</name>
        <dbReference type="ChEBI" id="CHEBI:57692"/>
    </ligand>
</feature>
<dbReference type="InterPro" id="IPR027477">
    <property type="entry name" value="Succ_DH/fumarate_Rdtase_cat_sf"/>
</dbReference>
<evidence type="ECO:0000313" key="7">
    <source>
        <dbReference type="Proteomes" id="UP000315525"/>
    </source>
</evidence>
<reference evidence="6 7" key="1">
    <citation type="submission" date="2019-03" db="EMBL/GenBank/DDBJ databases">
        <title>Metabolic potential of uncultured bacteria and archaea associated with petroleum seepage in deep-sea sediments.</title>
        <authorList>
            <person name="Dong X."/>
            <person name="Hubert C."/>
        </authorList>
    </citation>
    <scope>NUCLEOTIDE SEQUENCE [LARGE SCALE GENOMIC DNA]</scope>
    <source>
        <strain evidence="6">E44_bin18</strain>
    </source>
</reference>
<gene>
    <name evidence="6" type="ORF">E3J62_01755</name>
</gene>
<dbReference type="GO" id="GO:0009435">
    <property type="term" value="P:NAD+ biosynthetic process"/>
    <property type="evidence" value="ECO:0007669"/>
    <property type="project" value="UniProtKB-UniPathway"/>
</dbReference>
<comment type="cofactor">
    <cofactor evidence="3">
        <name>FAD</name>
        <dbReference type="ChEBI" id="CHEBI:57692"/>
    </cofactor>
</comment>
<dbReference type="Proteomes" id="UP000315525">
    <property type="component" value="Unassembled WGS sequence"/>
</dbReference>
<dbReference type="Pfam" id="PF00890">
    <property type="entry name" value="FAD_binding_2"/>
    <property type="match status" value="1"/>
</dbReference>
<dbReference type="PANTHER" id="PTHR11632">
    <property type="entry name" value="SUCCINATE DEHYDROGENASE 2 FLAVOPROTEIN SUBUNIT"/>
    <property type="match status" value="1"/>
</dbReference>
<dbReference type="PANTHER" id="PTHR11632:SF51">
    <property type="entry name" value="SUCCINATE DEHYDROGENASE [UBIQUINONE] FLAVOPROTEIN SUBUNIT, MITOCHONDRIAL"/>
    <property type="match status" value="1"/>
</dbReference>
<keyword evidence="3" id="KW-0274">FAD</keyword>
<feature type="binding site" evidence="3">
    <location>
        <position position="465"/>
    </location>
    <ligand>
        <name>substrate</name>
    </ligand>
</feature>
<feature type="binding site" evidence="3">
    <location>
        <begin position="96"/>
        <end position="101"/>
    </location>
    <ligand>
        <name>FAD</name>
        <dbReference type="ChEBI" id="CHEBI:57692"/>
    </ligand>
</feature>
<evidence type="ECO:0000256" key="3">
    <source>
        <dbReference type="PIRSR" id="PIRSR630664-51"/>
    </source>
</evidence>
<keyword evidence="2" id="KW-0560">Oxidoreductase</keyword>
<feature type="binding site" evidence="3">
    <location>
        <position position="431"/>
    </location>
    <ligand>
        <name>substrate</name>
    </ligand>
</feature>
<sequence length="538" mass="59534">MYTESMKESIKKLEATRPERTKQEIPLLSAEERQKLLEEFHPDFKKGSMRALQVGPSKGEKTPHEFADLFEAYSLIDPEKYDLSQIDYETDVLVIGGGGAGASASILAQEAGARVLLVSKLRLGDANTNMAQGGIQGADKPNDSPVQHYLDVIGGGRLFNIPELVRALVIDAPEILSWLEQLGVMYDKEPDGTMITIHGGGTSRKRMHSARDYTGGEIMKTLRDEVNNRPIDVIEFSPMVELLIDGKKCTGAILYNLETKEYVNVRAKTTIIATGGSGRLHVQGFPTTNHYGATGDGPVIAYRAGCKIIFLDTIQYHPTGAAFPEQILGQLVTEKVRSLGAQLVNVEGNRFVYELETRDVEAAALIRECTKREKGVVTPSGMKGIWLDSPLIETLKGEGAIKKNLPAMYRQYERFNLDMSKEPILIYPTQHYQNGGLVINDRCETEIENLYVAGEASGGIHGRNRLMGNSLLDVVVFGRRAGRNAGEKAKSVTPGRLTLEHVKNYHRELKEAGIDPSRKAPVLLPDYRREEIRKKQAM</sequence>
<feature type="binding site" evidence="3">
    <location>
        <begin position="119"/>
        <end position="134"/>
    </location>
    <ligand>
        <name>FAD</name>
        <dbReference type="ChEBI" id="CHEBI:57692"/>
    </ligand>
</feature>
<dbReference type="PRINTS" id="PR00368">
    <property type="entry name" value="FADPNR"/>
</dbReference>
<dbReference type="AlphaFoldDB" id="A0A523UXR4"/>
<dbReference type="InterPro" id="IPR030664">
    <property type="entry name" value="SdhA/FrdA/AprA"/>
</dbReference>
<feature type="binding site" evidence="3">
    <location>
        <position position="296"/>
    </location>
    <ligand>
        <name>FAD</name>
        <dbReference type="ChEBI" id="CHEBI:57692"/>
    </ligand>
</feature>
<organism evidence="6 7">
    <name type="scientific">candidate division TA06 bacterium</name>
    <dbReference type="NCBI Taxonomy" id="2250710"/>
    <lineage>
        <taxon>Bacteria</taxon>
        <taxon>Bacteria division TA06</taxon>
    </lineage>
</organism>